<dbReference type="AlphaFoldDB" id="A0A7I7KTQ0"/>
<proteinExistence type="predicted"/>
<dbReference type="Proteomes" id="UP000465866">
    <property type="component" value="Chromosome"/>
</dbReference>
<protein>
    <submittedName>
        <fullName evidence="1">Uncharacterized protein</fullName>
    </submittedName>
</protein>
<sequence>MLVAACLPTAVSVADSYQILPEPGSVEQITGFFGSPVTPPAVVNSFQGQQVFELFDKTTGQVVGTFDADESTNSSLYGAANQLLLVTNDLTGTAGTGSGDVPPVGSIINIADFGHGYQTIYAALASTDGDVVTKYLTTPFGTSSSPGYFDAALGHGILSADTQPVQLADGYYWAPATGIDENITSVGGLPPADIAIEGNQLFNVYDAANDHATGAFQALVTNTSDLVFNTTEEIYVTQDISGTAGTAAGDTPPVGTLMNVFYFADPQIYNLYEVTPTSSGNVISDTLVTPYGDFNIPLPYDATSAMDVHSFTLPTNGESIVPVGTEVLAGVNGVPPVDSSFHGYQEFALEDASGHTIGTFDGDVATTTGLFGNFGNSSEAILVTADSGNVGTAAGELPPVGSEFDVVYHPFGFETIYSDIVSTTGANVISETLVTPWGDFSMPTSMDLAAHLADSVLLVPGGLGELISNLF</sequence>
<dbReference type="EMBL" id="AP022569">
    <property type="protein sequence ID" value="BBX45475.1"/>
    <property type="molecule type" value="Genomic_DNA"/>
</dbReference>
<reference evidence="1 2" key="1">
    <citation type="journal article" date="2019" name="Emerg. Microbes Infect.">
        <title>Comprehensive subspecies identification of 175 nontuberculous mycobacteria species based on 7547 genomic profiles.</title>
        <authorList>
            <person name="Matsumoto Y."/>
            <person name="Kinjo T."/>
            <person name="Motooka D."/>
            <person name="Nabeya D."/>
            <person name="Jung N."/>
            <person name="Uechi K."/>
            <person name="Horii T."/>
            <person name="Iida T."/>
            <person name="Fujita J."/>
            <person name="Nakamura S."/>
        </authorList>
    </citation>
    <scope>NUCLEOTIDE SEQUENCE [LARGE SCALE GENOMIC DNA]</scope>
    <source>
        <strain evidence="1 2">JCM 12404</strain>
    </source>
</reference>
<accession>A0A7I7KTQ0</accession>
<dbReference type="KEGG" id="mcoo:MCOO_14900"/>
<gene>
    <name evidence="1" type="ORF">MCOO_14900</name>
</gene>
<evidence type="ECO:0000313" key="1">
    <source>
        <dbReference type="EMBL" id="BBX45475.1"/>
    </source>
</evidence>
<name>A0A7I7KTQ0_9MYCO</name>
<organism evidence="1 2">
    <name type="scientific">Mycobacterium cookii</name>
    <dbReference type="NCBI Taxonomy" id="1775"/>
    <lineage>
        <taxon>Bacteria</taxon>
        <taxon>Bacillati</taxon>
        <taxon>Actinomycetota</taxon>
        <taxon>Actinomycetes</taxon>
        <taxon>Mycobacteriales</taxon>
        <taxon>Mycobacteriaceae</taxon>
        <taxon>Mycobacterium</taxon>
    </lineage>
</organism>
<evidence type="ECO:0000313" key="2">
    <source>
        <dbReference type="Proteomes" id="UP000465866"/>
    </source>
</evidence>
<keyword evidence="2" id="KW-1185">Reference proteome</keyword>